<dbReference type="InParanoid" id="A0A4W3H3U5"/>
<evidence type="ECO:0000313" key="3">
    <source>
        <dbReference type="Proteomes" id="UP000314986"/>
    </source>
</evidence>
<protein>
    <recommendedName>
        <fullName evidence="1">Reverse transcriptase domain-containing protein</fullName>
    </recommendedName>
</protein>
<reference evidence="3" key="2">
    <citation type="journal article" date="2007" name="PLoS Biol.">
        <title>Survey sequencing and comparative analysis of the elephant shark (Callorhinchus milii) genome.</title>
        <authorList>
            <person name="Venkatesh B."/>
            <person name="Kirkness E.F."/>
            <person name="Loh Y.H."/>
            <person name="Halpern A.L."/>
            <person name="Lee A.P."/>
            <person name="Johnson J."/>
            <person name="Dandona N."/>
            <person name="Viswanathan L.D."/>
            <person name="Tay A."/>
            <person name="Venter J.C."/>
            <person name="Strausberg R.L."/>
            <person name="Brenner S."/>
        </authorList>
    </citation>
    <scope>NUCLEOTIDE SEQUENCE [LARGE SCALE GENOMIC DNA]</scope>
</reference>
<sequence length="294" mass="32428">PSSLLSLKTPPWTHLCSQTTAPSPTSISSSTSWKELLLPTSLLPLPPFPSQTAPIRFPCPPSTETALVKVTNDILSICDQDSFCLLVLLHLSAAFDTVDDSILIHHLSSHLNLHGSVLNWFRSYLSHCLHFISTNGFFSSPGIVSCGVPQGSVLGPLLFNIYILRFGDIVHRHGVNIHMYVDVTKLYLSASTLDSRATAVLTECLSDIKSCMRANFLQLNVNKIEALVISSRQRLRTSGTDSTTIHGYTLHLAKPVRNLGVLFDPQLSFLPHIHATTRYVFPHLRKHCATLLLS</sequence>
<dbReference type="AlphaFoldDB" id="A0A4W3H3U5"/>
<proteinExistence type="predicted"/>
<dbReference type="Ensembl" id="ENSCMIT00000004880.1">
    <property type="protein sequence ID" value="ENSCMIP00000004704.1"/>
    <property type="gene ID" value="ENSCMIG00000002799.1"/>
</dbReference>
<dbReference type="Pfam" id="PF00078">
    <property type="entry name" value="RVT_1"/>
    <property type="match status" value="1"/>
</dbReference>
<accession>A0A4W3H3U5</accession>
<organism evidence="2 3">
    <name type="scientific">Callorhinchus milii</name>
    <name type="common">Ghost shark</name>
    <dbReference type="NCBI Taxonomy" id="7868"/>
    <lineage>
        <taxon>Eukaryota</taxon>
        <taxon>Metazoa</taxon>
        <taxon>Chordata</taxon>
        <taxon>Craniata</taxon>
        <taxon>Vertebrata</taxon>
        <taxon>Chondrichthyes</taxon>
        <taxon>Holocephali</taxon>
        <taxon>Chimaeriformes</taxon>
        <taxon>Callorhinchidae</taxon>
        <taxon>Callorhinchus</taxon>
    </lineage>
</organism>
<keyword evidence="3" id="KW-1185">Reference proteome</keyword>
<dbReference type="SUPFAM" id="SSF56672">
    <property type="entry name" value="DNA/RNA polymerases"/>
    <property type="match status" value="1"/>
</dbReference>
<reference evidence="3" key="1">
    <citation type="journal article" date="2006" name="Science">
        <title>Ancient noncoding elements conserved in the human genome.</title>
        <authorList>
            <person name="Venkatesh B."/>
            <person name="Kirkness E.F."/>
            <person name="Loh Y.H."/>
            <person name="Halpern A.L."/>
            <person name="Lee A.P."/>
            <person name="Johnson J."/>
            <person name="Dandona N."/>
            <person name="Viswanathan L.D."/>
            <person name="Tay A."/>
            <person name="Venter J.C."/>
            <person name="Strausberg R.L."/>
            <person name="Brenner S."/>
        </authorList>
    </citation>
    <scope>NUCLEOTIDE SEQUENCE [LARGE SCALE GENOMIC DNA]</scope>
</reference>
<name>A0A4W3H3U5_CALMI</name>
<evidence type="ECO:0000313" key="2">
    <source>
        <dbReference type="Ensembl" id="ENSCMIP00000004704.1"/>
    </source>
</evidence>
<dbReference type="InterPro" id="IPR043502">
    <property type="entry name" value="DNA/RNA_pol_sf"/>
</dbReference>
<dbReference type="PANTHER" id="PTHR33332">
    <property type="entry name" value="REVERSE TRANSCRIPTASE DOMAIN-CONTAINING PROTEIN"/>
    <property type="match status" value="1"/>
</dbReference>
<evidence type="ECO:0000259" key="1">
    <source>
        <dbReference type="Pfam" id="PF00078"/>
    </source>
</evidence>
<reference evidence="3" key="3">
    <citation type="journal article" date="2014" name="Nature">
        <title>Elephant shark genome provides unique insights into gnathostome evolution.</title>
        <authorList>
            <consortium name="International Elephant Shark Genome Sequencing Consortium"/>
            <person name="Venkatesh B."/>
            <person name="Lee A.P."/>
            <person name="Ravi V."/>
            <person name="Maurya A.K."/>
            <person name="Lian M.M."/>
            <person name="Swann J.B."/>
            <person name="Ohta Y."/>
            <person name="Flajnik M.F."/>
            <person name="Sutoh Y."/>
            <person name="Kasahara M."/>
            <person name="Hoon S."/>
            <person name="Gangu V."/>
            <person name="Roy S.W."/>
            <person name="Irimia M."/>
            <person name="Korzh V."/>
            <person name="Kondrychyn I."/>
            <person name="Lim Z.W."/>
            <person name="Tay B.H."/>
            <person name="Tohari S."/>
            <person name="Kong K.W."/>
            <person name="Ho S."/>
            <person name="Lorente-Galdos B."/>
            <person name="Quilez J."/>
            <person name="Marques-Bonet T."/>
            <person name="Raney B.J."/>
            <person name="Ingham P.W."/>
            <person name="Tay A."/>
            <person name="Hillier L.W."/>
            <person name="Minx P."/>
            <person name="Boehm T."/>
            <person name="Wilson R.K."/>
            <person name="Brenner S."/>
            <person name="Warren W.C."/>
        </authorList>
    </citation>
    <scope>NUCLEOTIDE SEQUENCE [LARGE SCALE GENOMIC DNA]</scope>
</reference>
<dbReference type="GeneTree" id="ENSGT01010000222343"/>
<dbReference type="STRING" id="7868.ENSCMIP00000004704"/>
<dbReference type="Proteomes" id="UP000314986">
    <property type="component" value="Unassembled WGS sequence"/>
</dbReference>
<reference evidence="2" key="5">
    <citation type="submission" date="2025-09" db="UniProtKB">
        <authorList>
            <consortium name="Ensembl"/>
        </authorList>
    </citation>
    <scope>IDENTIFICATION</scope>
</reference>
<reference evidence="2" key="4">
    <citation type="submission" date="2025-08" db="UniProtKB">
        <authorList>
            <consortium name="Ensembl"/>
        </authorList>
    </citation>
    <scope>IDENTIFICATION</scope>
</reference>
<feature type="domain" description="Reverse transcriptase" evidence="1">
    <location>
        <begin position="76"/>
        <end position="260"/>
    </location>
</feature>
<dbReference type="InterPro" id="IPR000477">
    <property type="entry name" value="RT_dom"/>
</dbReference>